<reference evidence="1 2" key="1">
    <citation type="submission" date="2023-09" db="EMBL/GenBank/DDBJ databases">
        <title>Microbacterium fusihabitans sp. nov., Microbacterium phycihabitans sp. nov., and Microbacterium cervinum sp. nov., isolated from dried seaweeds of beach.</title>
        <authorList>
            <person name="Lee S.D."/>
        </authorList>
    </citation>
    <scope>NUCLEOTIDE SEQUENCE [LARGE SCALE GENOMIC DNA]</scope>
    <source>
        <strain evidence="1 2">KSW2-21</strain>
    </source>
</reference>
<dbReference type="RefSeq" id="WP_154096638.1">
    <property type="nucleotide sequence ID" value="NZ_JAWDIU010000005.1"/>
</dbReference>
<organism evidence="1 2">
    <name type="scientific">Microbacterium algihabitans</name>
    <dbReference type="NCBI Taxonomy" id="3075992"/>
    <lineage>
        <taxon>Bacteria</taxon>
        <taxon>Bacillati</taxon>
        <taxon>Actinomycetota</taxon>
        <taxon>Actinomycetes</taxon>
        <taxon>Micrococcales</taxon>
        <taxon>Microbacteriaceae</taxon>
        <taxon>Microbacterium</taxon>
    </lineage>
</organism>
<evidence type="ECO:0000313" key="1">
    <source>
        <dbReference type="EMBL" id="MDU0327929.1"/>
    </source>
</evidence>
<dbReference type="EMBL" id="JAWDIU010000005">
    <property type="protein sequence ID" value="MDU0327929.1"/>
    <property type="molecule type" value="Genomic_DNA"/>
</dbReference>
<name>A0ABU3RYL9_9MICO</name>
<keyword evidence="2" id="KW-1185">Reference proteome</keyword>
<accession>A0ABU3RYL9</accession>
<protein>
    <submittedName>
        <fullName evidence="1">Uncharacterized protein</fullName>
    </submittedName>
</protein>
<proteinExistence type="predicted"/>
<dbReference type="Proteomes" id="UP001256673">
    <property type="component" value="Unassembled WGS sequence"/>
</dbReference>
<evidence type="ECO:0000313" key="2">
    <source>
        <dbReference type="Proteomes" id="UP001256673"/>
    </source>
</evidence>
<sequence length="60" mass="6595">MGNYDVPMVGAVVVSFQTLRFGLSNETMMLLTSVHTPEGRSVSPIEHERVAQYLESIGVL</sequence>
<comment type="caution">
    <text evidence="1">The sequence shown here is derived from an EMBL/GenBank/DDBJ whole genome shotgun (WGS) entry which is preliminary data.</text>
</comment>
<gene>
    <name evidence="1" type="ORF">RWH43_14285</name>
</gene>